<proteinExistence type="predicted"/>
<protein>
    <submittedName>
        <fullName evidence="8">DNA-binding response regulator</fullName>
    </submittedName>
</protein>
<dbReference type="RefSeq" id="WP_115531690.1">
    <property type="nucleotide sequence ID" value="NZ_QRGA01000001.1"/>
</dbReference>
<dbReference type="InterPro" id="IPR016032">
    <property type="entry name" value="Sig_transdc_resp-reg_C-effctor"/>
</dbReference>
<dbReference type="GO" id="GO:0006355">
    <property type="term" value="P:regulation of DNA-templated transcription"/>
    <property type="evidence" value="ECO:0007669"/>
    <property type="project" value="InterPro"/>
</dbReference>
<dbReference type="AlphaFoldDB" id="A0A3D8K5C3"/>
<dbReference type="Pfam" id="PF00072">
    <property type="entry name" value="Response_reg"/>
    <property type="match status" value="1"/>
</dbReference>
<evidence type="ECO:0000256" key="4">
    <source>
        <dbReference type="ARBA" id="ARBA00023163"/>
    </source>
</evidence>
<dbReference type="EMBL" id="QRGA01000001">
    <property type="protein sequence ID" value="RDV00420.1"/>
    <property type="molecule type" value="Genomic_DNA"/>
</dbReference>
<dbReference type="CDD" id="cd06170">
    <property type="entry name" value="LuxR_C_like"/>
    <property type="match status" value="1"/>
</dbReference>
<dbReference type="PRINTS" id="PR00038">
    <property type="entry name" value="HTHLUXR"/>
</dbReference>
<dbReference type="InterPro" id="IPR000792">
    <property type="entry name" value="Tscrpt_reg_LuxR_C"/>
</dbReference>
<reference evidence="8 9" key="1">
    <citation type="submission" date="2018-08" db="EMBL/GenBank/DDBJ databases">
        <title>Paraburkholderia sp. DHOM06 isolated from forest soil.</title>
        <authorList>
            <person name="Gao Z.-H."/>
            <person name="Qiu L.-H."/>
        </authorList>
    </citation>
    <scope>NUCLEOTIDE SEQUENCE [LARGE SCALE GENOMIC DNA]</scope>
    <source>
        <strain evidence="8 9">DHOM06</strain>
    </source>
</reference>
<keyword evidence="3 8" id="KW-0238">DNA-binding</keyword>
<evidence type="ECO:0000313" key="9">
    <source>
        <dbReference type="Proteomes" id="UP000256838"/>
    </source>
</evidence>
<dbReference type="SUPFAM" id="SSF46894">
    <property type="entry name" value="C-terminal effector domain of the bipartite response regulators"/>
    <property type="match status" value="1"/>
</dbReference>
<evidence type="ECO:0000256" key="2">
    <source>
        <dbReference type="ARBA" id="ARBA00023015"/>
    </source>
</evidence>
<evidence type="ECO:0000313" key="8">
    <source>
        <dbReference type="EMBL" id="RDV00420.1"/>
    </source>
</evidence>
<evidence type="ECO:0000256" key="1">
    <source>
        <dbReference type="ARBA" id="ARBA00022553"/>
    </source>
</evidence>
<dbReference type="PROSITE" id="PS50043">
    <property type="entry name" value="HTH_LUXR_2"/>
    <property type="match status" value="1"/>
</dbReference>
<dbReference type="Proteomes" id="UP000256838">
    <property type="component" value="Unassembled WGS sequence"/>
</dbReference>
<accession>A0A3D8K5C3</accession>
<dbReference type="SUPFAM" id="SSF52172">
    <property type="entry name" value="CheY-like"/>
    <property type="match status" value="1"/>
</dbReference>
<dbReference type="SMART" id="SM00421">
    <property type="entry name" value="HTH_LUXR"/>
    <property type="match status" value="1"/>
</dbReference>
<dbReference type="PROSITE" id="PS00622">
    <property type="entry name" value="HTH_LUXR_1"/>
    <property type="match status" value="1"/>
</dbReference>
<evidence type="ECO:0000256" key="3">
    <source>
        <dbReference type="ARBA" id="ARBA00023125"/>
    </source>
</evidence>
<evidence type="ECO:0000259" key="6">
    <source>
        <dbReference type="PROSITE" id="PS50043"/>
    </source>
</evidence>
<dbReference type="InterPro" id="IPR011006">
    <property type="entry name" value="CheY-like_superfamily"/>
</dbReference>
<organism evidence="8 9">
    <name type="scientific">Trinickia dinghuensis</name>
    <dbReference type="NCBI Taxonomy" id="2291023"/>
    <lineage>
        <taxon>Bacteria</taxon>
        <taxon>Pseudomonadati</taxon>
        <taxon>Pseudomonadota</taxon>
        <taxon>Betaproteobacteria</taxon>
        <taxon>Burkholderiales</taxon>
        <taxon>Burkholderiaceae</taxon>
        <taxon>Trinickia</taxon>
    </lineage>
</organism>
<comment type="caution">
    <text evidence="8">The sequence shown here is derived from an EMBL/GenBank/DDBJ whole genome shotgun (WGS) entry which is preliminary data.</text>
</comment>
<dbReference type="InterPro" id="IPR001789">
    <property type="entry name" value="Sig_transdc_resp-reg_receiver"/>
</dbReference>
<name>A0A3D8K5C3_9BURK</name>
<keyword evidence="9" id="KW-1185">Reference proteome</keyword>
<dbReference type="Gene3D" id="3.40.50.2300">
    <property type="match status" value="1"/>
</dbReference>
<dbReference type="GO" id="GO:0000160">
    <property type="term" value="P:phosphorelay signal transduction system"/>
    <property type="evidence" value="ECO:0007669"/>
    <property type="project" value="InterPro"/>
</dbReference>
<dbReference type="PANTHER" id="PTHR43214:SF41">
    <property type="entry name" value="NITRATE_NITRITE RESPONSE REGULATOR PROTEIN NARP"/>
    <property type="match status" value="1"/>
</dbReference>
<sequence>MIKILIADDHAVVRSGLKQIVATAADMTVIDEAASGADVLSKLRGIQVDLLMLDITMPGISGVDLIRRVYGEYPEMPILILSIHNEPQVVSRALRAGASGYVTKDSDPEVLLAAIRKLVTGGRFIDPTLVDAVVFERHSSDLPPHEILSDREFEVLRLLASGRSVNDIAEAFALSAKTISTHKRRLMQKLGVSNNAELFRYSIRHGLAAQ</sequence>
<keyword evidence="2" id="KW-0805">Transcription regulation</keyword>
<dbReference type="GO" id="GO:0003677">
    <property type="term" value="F:DNA binding"/>
    <property type="evidence" value="ECO:0007669"/>
    <property type="project" value="UniProtKB-KW"/>
</dbReference>
<gene>
    <name evidence="8" type="ORF">DWV00_01085</name>
</gene>
<dbReference type="CDD" id="cd17535">
    <property type="entry name" value="REC_NarL-like"/>
    <property type="match status" value="1"/>
</dbReference>
<feature type="modified residue" description="4-aspartylphosphate" evidence="5">
    <location>
        <position position="54"/>
    </location>
</feature>
<evidence type="ECO:0000256" key="5">
    <source>
        <dbReference type="PROSITE-ProRule" id="PRU00169"/>
    </source>
</evidence>
<evidence type="ECO:0000259" key="7">
    <source>
        <dbReference type="PROSITE" id="PS50110"/>
    </source>
</evidence>
<dbReference type="Pfam" id="PF00196">
    <property type="entry name" value="GerE"/>
    <property type="match status" value="1"/>
</dbReference>
<dbReference type="InterPro" id="IPR039420">
    <property type="entry name" value="WalR-like"/>
</dbReference>
<dbReference type="PROSITE" id="PS50110">
    <property type="entry name" value="RESPONSE_REGULATORY"/>
    <property type="match status" value="1"/>
</dbReference>
<keyword evidence="4" id="KW-0804">Transcription</keyword>
<dbReference type="InterPro" id="IPR058245">
    <property type="entry name" value="NreC/VraR/RcsB-like_REC"/>
</dbReference>
<dbReference type="SMART" id="SM00448">
    <property type="entry name" value="REC"/>
    <property type="match status" value="1"/>
</dbReference>
<dbReference type="OrthoDB" id="9816469at2"/>
<dbReference type="PANTHER" id="PTHR43214">
    <property type="entry name" value="TWO-COMPONENT RESPONSE REGULATOR"/>
    <property type="match status" value="1"/>
</dbReference>
<feature type="domain" description="HTH luxR-type" evidence="6">
    <location>
        <begin position="141"/>
        <end position="206"/>
    </location>
</feature>
<feature type="domain" description="Response regulatory" evidence="7">
    <location>
        <begin position="3"/>
        <end position="119"/>
    </location>
</feature>
<keyword evidence="1 5" id="KW-0597">Phosphoprotein</keyword>